<protein>
    <submittedName>
        <fullName evidence="2">Uncharacterized protein</fullName>
    </submittedName>
</protein>
<proteinExistence type="predicted"/>
<evidence type="ECO:0000313" key="2">
    <source>
        <dbReference type="EMBL" id="MFD1020882.1"/>
    </source>
</evidence>
<dbReference type="EMBL" id="JBHTKL010000006">
    <property type="protein sequence ID" value="MFD1020882.1"/>
    <property type="molecule type" value="Genomic_DNA"/>
</dbReference>
<name>A0ABW3L538_9BACI</name>
<comment type="caution">
    <text evidence="2">The sequence shown here is derived from an EMBL/GenBank/DDBJ whole genome shotgun (WGS) entry which is preliminary data.</text>
</comment>
<accession>A0ABW3L538</accession>
<evidence type="ECO:0000313" key="3">
    <source>
        <dbReference type="Proteomes" id="UP001596990"/>
    </source>
</evidence>
<evidence type="ECO:0000256" key="1">
    <source>
        <dbReference type="SAM" id="Phobius"/>
    </source>
</evidence>
<dbReference type="RefSeq" id="WP_386063339.1">
    <property type="nucleotide sequence ID" value="NZ_JBHTKL010000006.1"/>
</dbReference>
<gene>
    <name evidence="2" type="ORF">ACFQ2J_16965</name>
</gene>
<organism evidence="2 3">
    <name type="scientific">Thalassobacillus hwangdonensis</name>
    <dbReference type="NCBI Taxonomy" id="546108"/>
    <lineage>
        <taxon>Bacteria</taxon>
        <taxon>Bacillati</taxon>
        <taxon>Bacillota</taxon>
        <taxon>Bacilli</taxon>
        <taxon>Bacillales</taxon>
        <taxon>Bacillaceae</taxon>
        <taxon>Thalassobacillus</taxon>
    </lineage>
</organism>
<keyword evidence="3" id="KW-1185">Reference proteome</keyword>
<dbReference type="Proteomes" id="UP001596990">
    <property type="component" value="Unassembled WGS sequence"/>
</dbReference>
<feature type="transmembrane region" description="Helical" evidence="1">
    <location>
        <begin position="6"/>
        <end position="24"/>
    </location>
</feature>
<keyword evidence="1" id="KW-1133">Transmembrane helix</keyword>
<keyword evidence="1" id="KW-0472">Membrane</keyword>
<sequence>MQWIPLLLFVLNVALVGLVIAWIVSRVAKETVIPASTHNEENEFEKRLTRKQ</sequence>
<reference evidence="3" key="1">
    <citation type="journal article" date="2019" name="Int. J. Syst. Evol. Microbiol.">
        <title>The Global Catalogue of Microorganisms (GCM) 10K type strain sequencing project: providing services to taxonomists for standard genome sequencing and annotation.</title>
        <authorList>
            <consortium name="The Broad Institute Genomics Platform"/>
            <consortium name="The Broad Institute Genome Sequencing Center for Infectious Disease"/>
            <person name="Wu L."/>
            <person name="Ma J."/>
        </authorList>
    </citation>
    <scope>NUCLEOTIDE SEQUENCE [LARGE SCALE GENOMIC DNA]</scope>
    <source>
        <strain evidence="3">CCUG 56607</strain>
    </source>
</reference>
<keyword evidence="1" id="KW-0812">Transmembrane</keyword>